<evidence type="ECO:0000313" key="1">
    <source>
        <dbReference type="EMBL" id="EJP70696.1"/>
    </source>
</evidence>
<dbReference type="InParanoid" id="J5K980"/>
<gene>
    <name evidence="1" type="ORF">BBA_00326</name>
</gene>
<sequence length="703" mass="80605">MARKARTHMKKVATPQERPFSYSMSLSRDRLELEGFHPLACSQTSVFEMIESWKELLRRQLGAPPIQAPTMRMTRAFLLLREEPTPASEPRVGYFENLIMSQAVGPRVLTEIFARGHRSALHLALTSKRMWLILTASVNYFDFYAGRLQNLGPSGIFVCAAPEFTLGEIMATRLSDPYGFQSATPFTNWHNAAITREMDAVDTLFMVRARLDKEKKTSEGSGSQPVPEFLRRMFDEPTLRAILAIEKPKNIFKMNQFISLPSGSAFEPPMIYSATRLQLLLIKMFNQRENTEVLHFHKIPFFDRRILAIILRACPNVTMLGVYDCPLIHLGDLIPLLDLIYEINMERKLQNKPLIGGFDFYPSFHKGLSTESEHRVFGLTADSMDRDIIQRGLFAVLLKGFLKARQLKLDLLFEPGRALRAFLFRVPNPPLSIPTFFDGLCRYLESGALDTPDTQRRRALYDLTKPIRLGLEPDLEDSFYQEDMDRYLPFCSSCGYEMLYELFPAGTRRVDPHRRVCAGCNLQDLLDKQPHDMRDWKVGLLAKLMPDWNGLVFNKDAPTGDCDLMSLQATETLRNEPSPLFINQKGELAASHNVIGLLRDNKIPADSLQNLPALQDLVEGAGFDAQWTELFNHCHKADIYARARMCINTEARKKELKNKGLVSKRPRDWYGEVWRREKHAQEVQSFDYRSAVLFHLELESQGW</sequence>
<dbReference type="RefSeq" id="XP_008593645.1">
    <property type="nucleotide sequence ID" value="XM_008595423.1"/>
</dbReference>
<accession>J5K980</accession>
<reference evidence="1 2" key="1">
    <citation type="journal article" date="2012" name="Sci. Rep.">
        <title>Genomic perspectives on the evolution of fungal entomopathogenicity in Beauveria bassiana.</title>
        <authorList>
            <person name="Xiao G."/>
            <person name="Ying S.H."/>
            <person name="Zheng P."/>
            <person name="Wang Z.L."/>
            <person name="Zhang S."/>
            <person name="Xie X.Q."/>
            <person name="Shang Y."/>
            <person name="St Leger R.J."/>
            <person name="Zhao G.P."/>
            <person name="Wang C."/>
            <person name="Feng M.G."/>
        </authorList>
    </citation>
    <scope>NUCLEOTIDE SEQUENCE [LARGE SCALE GENOMIC DNA]</scope>
    <source>
        <strain evidence="1 2">ARSEF 2860</strain>
    </source>
</reference>
<organism evidence="1 2">
    <name type="scientific">Beauveria bassiana (strain ARSEF 2860)</name>
    <name type="common">White muscardine disease fungus</name>
    <name type="synonym">Tritirachium shiotae</name>
    <dbReference type="NCBI Taxonomy" id="655819"/>
    <lineage>
        <taxon>Eukaryota</taxon>
        <taxon>Fungi</taxon>
        <taxon>Dikarya</taxon>
        <taxon>Ascomycota</taxon>
        <taxon>Pezizomycotina</taxon>
        <taxon>Sordariomycetes</taxon>
        <taxon>Hypocreomycetidae</taxon>
        <taxon>Hypocreales</taxon>
        <taxon>Cordycipitaceae</taxon>
        <taxon>Beauveria</taxon>
    </lineage>
</organism>
<dbReference type="GeneID" id="19883338"/>
<dbReference type="EMBL" id="JH725150">
    <property type="protein sequence ID" value="EJP70696.1"/>
    <property type="molecule type" value="Genomic_DNA"/>
</dbReference>
<keyword evidence="2" id="KW-1185">Reference proteome</keyword>
<dbReference type="HOGENOM" id="CLU_021593_0_0_1"/>
<dbReference type="Proteomes" id="UP000002762">
    <property type="component" value="Unassembled WGS sequence"/>
</dbReference>
<dbReference type="OrthoDB" id="5428138at2759"/>
<protein>
    <submittedName>
        <fullName evidence="1">Uncharacterized protein</fullName>
    </submittedName>
</protein>
<proteinExistence type="predicted"/>
<name>J5K980_BEAB2</name>
<dbReference type="STRING" id="655819.J5K980"/>
<evidence type="ECO:0000313" key="2">
    <source>
        <dbReference type="Proteomes" id="UP000002762"/>
    </source>
</evidence>
<dbReference type="AlphaFoldDB" id="J5K980"/>